<dbReference type="AlphaFoldDB" id="A0A327NIP4"/>
<sequence length="419" mass="48167">MNSSKVLVAHPDKQHSYRLATALKQNGLLNKYITTVYDKENSLTRRLTYILGGKNLKKAKSKSCDTLDDFDVVQYYEIINLIIIFLSKFPGLLNLCRNLRKKLSDYFGIRVAKYAIKNNIKYVIMYDATALSCFEYLNKYAPEIVRILDVSTVSHSFMKKTFDNAIKISGDITLKKEFSYLWDPIFLSRYDKEIELSNFFFVPSEIVKESLIYNNISVDRIFKIPYGVDISYFTPLYKKKDNVLRALFVGQVTYRKGINFILEAISKFNDDEVELLIAGGFNPESSWYIENKDNRNVKFLGFVTRDNINKLFQESDVFLLPSLAEGQALVGLEALASGLPVLCSKFSGVNDLIIDGYNGYVVDIKNSDDLFDKISVIKNLTPVDLILMKERARSSVEMYTWEKYYDRVTSTLLNEIINS</sequence>
<dbReference type="CDD" id="cd03801">
    <property type="entry name" value="GT4_PimA-like"/>
    <property type="match status" value="1"/>
</dbReference>
<dbReference type="RefSeq" id="WP_111342278.1">
    <property type="nucleotide sequence ID" value="NZ_QLII01000001.1"/>
</dbReference>
<dbReference type="OrthoDB" id="596635at2"/>
<name>A0A327NIP4_9BACT</name>
<reference evidence="2 3" key="1">
    <citation type="submission" date="2018-06" db="EMBL/GenBank/DDBJ databases">
        <title>Spirosoma sp. HMF3257 Genome sequencing and assembly.</title>
        <authorList>
            <person name="Kang H."/>
            <person name="Cha I."/>
            <person name="Kim H."/>
            <person name="Kang J."/>
            <person name="Joh K."/>
        </authorList>
    </citation>
    <scope>NUCLEOTIDE SEQUENCE [LARGE SCALE GENOMIC DNA]</scope>
    <source>
        <strain evidence="2 3">HMF3257</strain>
    </source>
</reference>
<dbReference type="Proteomes" id="UP000249016">
    <property type="component" value="Unassembled WGS sequence"/>
</dbReference>
<organism evidence="2 3">
    <name type="scientific">Spirosoma telluris</name>
    <dbReference type="NCBI Taxonomy" id="2183553"/>
    <lineage>
        <taxon>Bacteria</taxon>
        <taxon>Pseudomonadati</taxon>
        <taxon>Bacteroidota</taxon>
        <taxon>Cytophagia</taxon>
        <taxon>Cytophagales</taxon>
        <taxon>Cytophagaceae</taxon>
        <taxon>Spirosoma</taxon>
    </lineage>
</organism>
<proteinExistence type="predicted"/>
<dbReference type="Gene3D" id="3.40.50.2000">
    <property type="entry name" value="Glycogen Phosphorylase B"/>
    <property type="match status" value="2"/>
</dbReference>
<accession>A0A327NIP4</accession>
<dbReference type="GO" id="GO:0016757">
    <property type="term" value="F:glycosyltransferase activity"/>
    <property type="evidence" value="ECO:0007669"/>
    <property type="project" value="InterPro"/>
</dbReference>
<evidence type="ECO:0000259" key="1">
    <source>
        <dbReference type="Pfam" id="PF00534"/>
    </source>
</evidence>
<evidence type="ECO:0000313" key="2">
    <source>
        <dbReference type="EMBL" id="RAI74723.1"/>
    </source>
</evidence>
<gene>
    <name evidence="2" type="ORF">HMF3257_11450</name>
</gene>
<keyword evidence="3" id="KW-1185">Reference proteome</keyword>
<dbReference type="EMBL" id="QLII01000001">
    <property type="protein sequence ID" value="RAI74723.1"/>
    <property type="molecule type" value="Genomic_DNA"/>
</dbReference>
<evidence type="ECO:0000313" key="3">
    <source>
        <dbReference type="Proteomes" id="UP000249016"/>
    </source>
</evidence>
<dbReference type="InterPro" id="IPR001296">
    <property type="entry name" value="Glyco_trans_1"/>
</dbReference>
<feature type="domain" description="Glycosyl transferase family 1" evidence="1">
    <location>
        <begin position="240"/>
        <end position="376"/>
    </location>
</feature>
<dbReference type="Pfam" id="PF00534">
    <property type="entry name" value="Glycos_transf_1"/>
    <property type="match status" value="1"/>
</dbReference>
<dbReference type="PANTHER" id="PTHR12526">
    <property type="entry name" value="GLYCOSYLTRANSFERASE"/>
    <property type="match status" value="1"/>
</dbReference>
<comment type="caution">
    <text evidence="2">The sequence shown here is derived from an EMBL/GenBank/DDBJ whole genome shotgun (WGS) entry which is preliminary data.</text>
</comment>
<dbReference type="SUPFAM" id="SSF53756">
    <property type="entry name" value="UDP-Glycosyltransferase/glycogen phosphorylase"/>
    <property type="match status" value="1"/>
</dbReference>
<protein>
    <recommendedName>
        <fullName evidence="1">Glycosyl transferase family 1 domain-containing protein</fullName>
    </recommendedName>
</protein>